<dbReference type="PANTHER" id="PTHR13356">
    <property type="entry name" value="OB FOLD NUCLEIC ACID BINDING PROTEIN-RELATED"/>
    <property type="match status" value="1"/>
</dbReference>
<dbReference type="GO" id="GO:0003677">
    <property type="term" value="F:DNA binding"/>
    <property type="evidence" value="ECO:0007669"/>
    <property type="project" value="UniProtKB-KW"/>
</dbReference>
<dbReference type="GO" id="GO:0044818">
    <property type="term" value="P:mitotic G2/M transition checkpoint"/>
    <property type="evidence" value="ECO:0007669"/>
    <property type="project" value="TreeGrafter"/>
</dbReference>
<dbReference type="AlphaFoldDB" id="A0A9P6GYZ5"/>
<comment type="caution">
    <text evidence="2">The sequence shown here is derived from an EMBL/GenBank/DDBJ whole genome shotgun (WGS) entry which is preliminary data.</text>
</comment>
<dbReference type="InterPro" id="IPR051231">
    <property type="entry name" value="SOSS-B"/>
</dbReference>
<dbReference type="GO" id="GO:0070876">
    <property type="term" value="C:SOSS complex"/>
    <property type="evidence" value="ECO:0007669"/>
    <property type="project" value="TreeGrafter"/>
</dbReference>
<dbReference type="SUPFAM" id="SSF50249">
    <property type="entry name" value="Nucleic acid-binding proteins"/>
    <property type="match status" value="1"/>
</dbReference>
<protein>
    <submittedName>
        <fullName evidence="2">SOSS complex subunit B1</fullName>
    </submittedName>
</protein>
<sequence length="100" mass="11672">MTNKIADLSDYQKNINIEFIVLKCIEKNTTKDNDIVRTYLAGDESGRLEVSVWNEVFLIGDIIYFHDGYTSVFKDKKRLFLSGNGFIRRIGRIRKEFSET</sequence>
<dbReference type="PANTHER" id="PTHR13356:SF0">
    <property type="entry name" value="SOSS COMPLEX SUBUNIT B HOMOLOG"/>
    <property type="match status" value="1"/>
</dbReference>
<dbReference type="OrthoDB" id="295715at2759"/>
<accession>A0A9P6GYZ5</accession>
<dbReference type="InterPro" id="IPR012340">
    <property type="entry name" value="NA-bd_OB-fold"/>
</dbReference>
<dbReference type="EMBL" id="SBJO01000093">
    <property type="protein sequence ID" value="KAF9763181.1"/>
    <property type="molecule type" value="Genomic_DNA"/>
</dbReference>
<dbReference type="Proteomes" id="UP000740883">
    <property type="component" value="Unassembled WGS sequence"/>
</dbReference>
<evidence type="ECO:0000313" key="3">
    <source>
        <dbReference type="Proteomes" id="UP000740883"/>
    </source>
</evidence>
<keyword evidence="3" id="KW-1185">Reference proteome</keyword>
<dbReference type="Gene3D" id="2.40.50.140">
    <property type="entry name" value="Nucleic acid-binding proteins"/>
    <property type="match status" value="1"/>
</dbReference>
<evidence type="ECO:0000256" key="1">
    <source>
        <dbReference type="ARBA" id="ARBA00023125"/>
    </source>
</evidence>
<reference evidence="2 3" key="1">
    <citation type="journal article" date="2020" name="Genome Biol. Evol.">
        <title>Comparative genomics of strictly vertically transmitted, feminizing microsporidia endosymbionts of amphipod crustaceans.</title>
        <authorList>
            <person name="Cormier A."/>
            <person name="Chebbi M.A."/>
            <person name="Giraud I."/>
            <person name="Wattier R."/>
            <person name="Teixeira M."/>
            <person name="Gilbert C."/>
            <person name="Rigaud T."/>
            <person name="Cordaux R."/>
        </authorList>
    </citation>
    <scope>NUCLEOTIDE SEQUENCE [LARGE SCALE GENOMIC DNA]</scope>
    <source>
        <strain evidence="2 3">Ou3-Ou53</strain>
    </source>
</reference>
<gene>
    <name evidence="2" type="primary">NABP2</name>
    <name evidence="2" type="ORF">NGRA_1449</name>
</gene>
<dbReference type="GO" id="GO:0000724">
    <property type="term" value="P:double-strand break repair via homologous recombination"/>
    <property type="evidence" value="ECO:0007669"/>
    <property type="project" value="TreeGrafter"/>
</dbReference>
<evidence type="ECO:0000313" key="2">
    <source>
        <dbReference type="EMBL" id="KAF9763181.1"/>
    </source>
</evidence>
<keyword evidence="1" id="KW-0238">DNA-binding</keyword>
<dbReference type="GO" id="GO:0010212">
    <property type="term" value="P:response to ionizing radiation"/>
    <property type="evidence" value="ECO:0007669"/>
    <property type="project" value="TreeGrafter"/>
</dbReference>
<proteinExistence type="predicted"/>
<name>A0A9P6GYZ5_9MICR</name>
<organism evidence="2 3">
    <name type="scientific">Nosema granulosis</name>
    <dbReference type="NCBI Taxonomy" id="83296"/>
    <lineage>
        <taxon>Eukaryota</taxon>
        <taxon>Fungi</taxon>
        <taxon>Fungi incertae sedis</taxon>
        <taxon>Microsporidia</taxon>
        <taxon>Nosematidae</taxon>
        <taxon>Nosema</taxon>
    </lineage>
</organism>